<proteinExistence type="predicted"/>
<name>A0AAV4THW1_CAEEX</name>
<protein>
    <submittedName>
        <fullName evidence="2">Uncharacterized protein</fullName>
    </submittedName>
</protein>
<accession>A0AAV4THW1</accession>
<feature type="compositionally biased region" description="Polar residues" evidence="1">
    <location>
        <begin position="15"/>
        <end position="28"/>
    </location>
</feature>
<gene>
    <name evidence="2" type="ORF">CEXT_325441</name>
</gene>
<evidence type="ECO:0000313" key="3">
    <source>
        <dbReference type="Proteomes" id="UP001054945"/>
    </source>
</evidence>
<sequence length="108" mass="11845">MISPASTSDVKDGRTTSVHESLSRNSGPLQGVRCPLKITPDDNPASTSDAKDGTASAMNHFPQFFLHAPPRGMEGEREMKDRHAIQLLILPFCVPYYFSIPPPHPSFP</sequence>
<dbReference type="AlphaFoldDB" id="A0AAV4THW1"/>
<feature type="region of interest" description="Disordered" evidence="1">
    <location>
        <begin position="1"/>
        <end position="55"/>
    </location>
</feature>
<keyword evidence="3" id="KW-1185">Reference proteome</keyword>
<evidence type="ECO:0000256" key="1">
    <source>
        <dbReference type="SAM" id="MobiDB-lite"/>
    </source>
</evidence>
<organism evidence="2 3">
    <name type="scientific">Caerostris extrusa</name>
    <name type="common">Bark spider</name>
    <name type="synonym">Caerostris bankana</name>
    <dbReference type="NCBI Taxonomy" id="172846"/>
    <lineage>
        <taxon>Eukaryota</taxon>
        <taxon>Metazoa</taxon>
        <taxon>Ecdysozoa</taxon>
        <taxon>Arthropoda</taxon>
        <taxon>Chelicerata</taxon>
        <taxon>Arachnida</taxon>
        <taxon>Araneae</taxon>
        <taxon>Araneomorphae</taxon>
        <taxon>Entelegynae</taxon>
        <taxon>Araneoidea</taxon>
        <taxon>Araneidae</taxon>
        <taxon>Caerostris</taxon>
    </lineage>
</organism>
<dbReference type="Proteomes" id="UP001054945">
    <property type="component" value="Unassembled WGS sequence"/>
</dbReference>
<dbReference type="EMBL" id="BPLR01011199">
    <property type="protein sequence ID" value="GIY44814.1"/>
    <property type="molecule type" value="Genomic_DNA"/>
</dbReference>
<reference evidence="2 3" key="1">
    <citation type="submission" date="2021-06" db="EMBL/GenBank/DDBJ databases">
        <title>Caerostris extrusa draft genome.</title>
        <authorList>
            <person name="Kono N."/>
            <person name="Arakawa K."/>
        </authorList>
    </citation>
    <scope>NUCLEOTIDE SEQUENCE [LARGE SCALE GENOMIC DNA]</scope>
</reference>
<evidence type="ECO:0000313" key="2">
    <source>
        <dbReference type="EMBL" id="GIY44814.1"/>
    </source>
</evidence>
<comment type="caution">
    <text evidence="2">The sequence shown here is derived from an EMBL/GenBank/DDBJ whole genome shotgun (WGS) entry which is preliminary data.</text>
</comment>